<organism evidence="1 2">
    <name type="scientific">Uliginosibacterium paludis</name>
    <dbReference type="NCBI Taxonomy" id="1615952"/>
    <lineage>
        <taxon>Bacteria</taxon>
        <taxon>Pseudomonadati</taxon>
        <taxon>Pseudomonadota</taxon>
        <taxon>Betaproteobacteria</taxon>
        <taxon>Rhodocyclales</taxon>
        <taxon>Zoogloeaceae</taxon>
        <taxon>Uliginosibacterium</taxon>
    </lineage>
</organism>
<protein>
    <recommendedName>
        <fullName evidence="3">Lipoprotein</fullName>
    </recommendedName>
</protein>
<dbReference type="EMBL" id="JBEWLZ010000009">
    <property type="protein sequence ID" value="MET1491049.1"/>
    <property type="molecule type" value="Genomic_DNA"/>
</dbReference>
<sequence>MKRLICIPLLLMLAACGKSLEGRYVLDAGVGSSSLRFSAGGKVVQGTTVLGIGTETETRYRIDGDTVRIGDGQGLSLVLKILPDGQLEGPLGLRYVKQE</sequence>
<evidence type="ECO:0000313" key="2">
    <source>
        <dbReference type="Proteomes" id="UP001548590"/>
    </source>
</evidence>
<name>A0ABV2CSZ8_9RHOO</name>
<accession>A0ABV2CSZ8</accession>
<evidence type="ECO:0000313" key="1">
    <source>
        <dbReference type="EMBL" id="MET1491049.1"/>
    </source>
</evidence>
<keyword evidence="2" id="KW-1185">Reference proteome</keyword>
<proteinExistence type="predicted"/>
<dbReference type="RefSeq" id="WP_345928879.1">
    <property type="nucleotide sequence ID" value="NZ_JBDIVF010000007.1"/>
</dbReference>
<dbReference type="Proteomes" id="UP001548590">
    <property type="component" value="Unassembled WGS sequence"/>
</dbReference>
<dbReference type="PROSITE" id="PS51257">
    <property type="entry name" value="PROKAR_LIPOPROTEIN"/>
    <property type="match status" value="1"/>
</dbReference>
<reference evidence="1 2" key="1">
    <citation type="submission" date="2024-07" db="EMBL/GenBank/DDBJ databases">
        <title>Uliginosibacterium paludis KCTC:42655.</title>
        <authorList>
            <person name="Kim M.K."/>
        </authorList>
    </citation>
    <scope>NUCLEOTIDE SEQUENCE [LARGE SCALE GENOMIC DNA]</scope>
    <source>
        <strain evidence="1 2">KCTC 42655</strain>
    </source>
</reference>
<comment type="caution">
    <text evidence="1">The sequence shown here is derived from an EMBL/GenBank/DDBJ whole genome shotgun (WGS) entry which is preliminary data.</text>
</comment>
<evidence type="ECO:0008006" key="3">
    <source>
        <dbReference type="Google" id="ProtNLM"/>
    </source>
</evidence>
<gene>
    <name evidence="1" type="ORF">ABVT11_14515</name>
</gene>